<reference evidence="1 2" key="1">
    <citation type="submission" date="2018-04" db="EMBL/GenBank/DDBJ databases">
        <title>The genome of golden apple snail Pomacea canaliculata provides insight into stress tolerance and invasive adaptation.</title>
        <authorList>
            <person name="Liu C."/>
            <person name="Liu B."/>
            <person name="Ren Y."/>
            <person name="Zhang Y."/>
            <person name="Wang H."/>
            <person name="Li S."/>
            <person name="Jiang F."/>
            <person name="Yin L."/>
            <person name="Zhang G."/>
            <person name="Qian W."/>
            <person name="Fan W."/>
        </authorList>
    </citation>
    <scope>NUCLEOTIDE SEQUENCE [LARGE SCALE GENOMIC DNA]</scope>
    <source>
        <strain evidence="1">SZHN2017</strain>
        <tissue evidence="1">Muscle</tissue>
    </source>
</reference>
<accession>A0A2T7NT43</accession>
<evidence type="ECO:0000313" key="1">
    <source>
        <dbReference type="EMBL" id="PVD24306.1"/>
    </source>
</evidence>
<keyword evidence="2" id="KW-1185">Reference proteome</keyword>
<organism evidence="1 2">
    <name type="scientific">Pomacea canaliculata</name>
    <name type="common">Golden apple snail</name>
    <dbReference type="NCBI Taxonomy" id="400727"/>
    <lineage>
        <taxon>Eukaryota</taxon>
        <taxon>Metazoa</taxon>
        <taxon>Spiralia</taxon>
        <taxon>Lophotrochozoa</taxon>
        <taxon>Mollusca</taxon>
        <taxon>Gastropoda</taxon>
        <taxon>Caenogastropoda</taxon>
        <taxon>Architaenioglossa</taxon>
        <taxon>Ampullarioidea</taxon>
        <taxon>Ampullariidae</taxon>
        <taxon>Pomacea</taxon>
    </lineage>
</organism>
<sequence length="461" mass="52338">MILLMMMSMQGAEAAPLDDYVNRPDPFYSWTTLNWSSRGPTYTLFAINMTSQMWLTDAESSQATWWHYLYVVVPDRLTNYETALLYIGLGNNPDSCIPAANDPFISFATKMADSTGSVCAVLNQVPNQPIVFNNDPNQAKRFEDAILAWSWYQFINNNASVDWLTVLPMTKAAVRAMDTITAFANQLNPSHNINKFVVSGASKRGWTTWLTGAVDRRVVAIVPIVMDLLNITEIRTDAEDREKDTKIFSTFCLLCRAAYKDRLTMPKYIITAGGDEFFLPDNSYYYLDQMLGETYLRTVPNIGHSLTFQTALVYSGVQAFYLSVVENTRRPNMTWTMKFKRTGGVLTMFTDTIPVKVEVHYAKTVDGVRRDFRASVLDPTNPGSVIPHPVFWNETKAVAKNSFQYRATFRNPKKGWLIFHIQAFFDGPKGSKFEFTTENMIIPNRLPFPRCQGEACHGMLL</sequence>
<evidence type="ECO:0008006" key="3">
    <source>
        <dbReference type="Google" id="ProtNLM"/>
    </source>
</evidence>
<dbReference type="Pfam" id="PF10142">
    <property type="entry name" value="PhoPQ_related"/>
    <property type="match status" value="2"/>
</dbReference>
<name>A0A2T7NT43_POMCA</name>
<dbReference type="Gene3D" id="3.40.50.1820">
    <property type="entry name" value="alpha/beta hydrolase"/>
    <property type="match status" value="1"/>
</dbReference>
<comment type="caution">
    <text evidence="1">The sequence shown here is derived from an EMBL/GenBank/DDBJ whole genome shotgun (WGS) entry which is preliminary data.</text>
</comment>
<dbReference type="OrthoDB" id="2020799at2759"/>
<dbReference type="InterPro" id="IPR029058">
    <property type="entry name" value="AB_hydrolase_fold"/>
</dbReference>
<dbReference type="SUPFAM" id="SSF53474">
    <property type="entry name" value="alpha/beta-Hydrolases"/>
    <property type="match status" value="1"/>
</dbReference>
<dbReference type="AlphaFoldDB" id="A0A2T7NT43"/>
<dbReference type="PANTHER" id="PTHR31497:SF0">
    <property type="entry name" value="AUTOCRINE PROLIFERATION REPRESSOR PROTEIN A"/>
    <property type="match status" value="1"/>
</dbReference>
<gene>
    <name evidence="1" type="ORF">C0Q70_14778</name>
</gene>
<dbReference type="PANTHER" id="PTHR31497">
    <property type="entry name" value="AUTOCRINE PROLIFERATION REPRESSOR PROTEIN A"/>
    <property type="match status" value="1"/>
</dbReference>
<dbReference type="EMBL" id="PZQS01000009">
    <property type="protein sequence ID" value="PVD24306.1"/>
    <property type="molecule type" value="Genomic_DNA"/>
</dbReference>
<evidence type="ECO:0000313" key="2">
    <source>
        <dbReference type="Proteomes" id="UP000245119"/>
    </source>
</evidence>
<dbReference type="Proteomes" id="UP000245119">
    <property type="component" value="Linkage Group LG9"/>
</dbReference>
<proteinExistence type="predicted"/>
<protein>
    <recommendedName>
        <fullName evidence="3">Autocrine proliferation repressor protein A</fullName>
    </recommendedName>
</protein>
<dbReference type="InterPro" id="IPR009199">
    <property type="entry name" value="PhoPQ-act_pathogen-rel_PqaA"/>
</dbReference>